<comment type="caution">
    <text evidence="10">The sequence shown here is derived from an EMBL/GenBank/DDBJ whole genome shotgun (WGS) entry which is preliminary data.</text>
</comment>
<sequence>MAVIIQQLVTSYIASAAFGLLFNVPRKQLLQGGLSGMIGWIFYFQLVQNGMDSVFASILASILIGGIGQTFAKVYKQPVIVFNISGIIPLVPGGSAYDAMRHFVSNDYDIAIQLAAKALLISGGIAAGLVVSEVFTRIIVQNRLKRKRMIQTKAEQD</sequence>
<dbReference type="PANTHER" id="PTHR34390:SF1">
    <property type="entry name" value="SUCCINATE TRANSPORTER SUBUNIT YJJB-RELATED"/>
    <property type="match status" value="1"/>
</dbReference>
<gene>
    <name evidence="10" type="ORF">F4V44_23385</name>
</gene>
<name>A0A5J5H480_9BACI</name>
<feature type="transmembrane region" description="Helical" evidence="8">
    <location>
        <begin position="29"/>
        <end position="47"/>
    </location>
</feature>
<evidence type="ECO:0000256" key="8">
    <source>
        <dbReference type="SAM" id="Phobius"/>
    </source>
</evidence>
<protein>
    <submittedName>
        <fullName evidence="10">Threonine/serine exporter</fullName>
    </submittedName>
</protein>
<dbReference type="Proteomes" id="UP000326671">
    <property type="component" value="Unassembled WGS sequence"/>
</dbReference>
<dbReference type="AlphaFoldDB" id="A0A5J5H480"/>
<dbReference type="GO" id="GO:0005886">
    <property type="term" value="C:plasma membrane"/>
    <property type="evidence" value="ECO:0007669"/>
    <property type="project" value="UniProtKB-SubCell"/>
</dbReference>
<evidence type="ECO:0000256" key="6">
    <source>
        <dbReference type="ARBA" id="ARBA00023136"/>
    </source>
</evidence>
<comment type="similarity">
    <text evidence="7">Belongs to the ThrE exporter (TC 2.A.79) family.</text>
</comment>
<keyword evidence="6 8" id="KW-0472">Membrane</keyword>
<keyword evidence="4 8" id="KW-0812">Transmembrane</keyword>
<feature type="domain" description="Threonine/Serine exporter ThrE" evidence="9">
    <location>
        <begin position="7"/>
        <end position="134"/>
    </location>
</feature>
<proteinExistence type="inferred from homology"/>
<feature type="transmembrane region" description="Helical" evidence="8">
    <location>
        <begin position="6"/>
        <end position="22"/>
    </location>
</feature>
<keyword evidence="11" id="KW-1185">Reference proteome</keyword>
<evidence type="ECO:0000256" key="1">
    <source>
        <dbReference type="ARBA" id="ARBA00004651"/>
    </source>
</evidence>
<evidence type="ECO:0000256" key="4">
    <source>
        <dbReference type="ARBA" id="ARBA00022692"/>
    </source>
</evidence>
<dbReference type="GO" id="GO:0015744">
    <property type="term" value="P:succinate transport"/>
    <property type="evidence" value="ECO:0007669"/>
    <property type="project" value="TreeGrafter"/>
</dbReference>
<accession>A0A5J5H480</accession>
<keyword evidence="5 8" id="KW-1133">Transmembrane helix</keyword>
<dbReference type="InterPro" id="IPR024528">
    <property type="entry name" value="ThrE_2"/>
</dbReference>
<feature type="transmembrane region" description="Helical" evidence="8">
    <location>
        <begin position="79"/>
        <end position="97"/>
    </location>
</feature>
<dbReference type="EMBL" id="VYKL01000045">
    <property type="protein sequence ID" value="KAA9014492.1"/>
    <property type="molecule type" value="Genomic_DNA"/>
</dbReference>
<dbReference type="Pfam" id="PF12821">
    <property type="entry name" value="ThrE_2"/>
    <property type="match status" value="1"/>
</dbReference>
<keyword evidence="3" id="KW-0997">Cell inner membrane</keyword>
<evidence type="ECO:0000259" key="9">
    <source>
        <dbReference type="Pfam" id="PF12821"/>
    </source>
</evidence>
<evidence type="ECO:0000313" key="10">
    <source>
        <dbReference type="EMBL" id="KAA9014492.1"/>
    </source>
</evidence>
<evidence type="ECO:0000256" key="5">
    <source>
        <dbReference type="ARBA" id="ARBA00022989"/>
    </source>
</evidence>
<evidence type="ECO:0000313" key="11">
    <source>
        <dbReference type="Proteomes" id="UP000326671"/>
    </source>
</evidence>
<dbReference type="InterPro" id="IPR050539">
    <property type="entry name" value="ThrE_Dicarb/AminoAcid_Exp"/>
</dbReference>
<feature type="transmembrane region" description="Helical" evidence="8">
    <location>
        <begin position="53"/>
        <end position="72"/>
    </location>
</feature>
<reference evidence="10 11" key="1">
    <citation type="submission" date="2019-09" db="EMBL/GenBank/DDBJ databases">
        <title>Whole genome sequences of isolates from the Mars Exploration Rovers.</title>
        <authorList>
            <person name="Seuylemezian A."/>
            <person name="Vaishampayan P."/>
        </authorList>
    </citation>
    <scope>NUCLEOTIDE SEQUENCE [LARGE SCALE GENOMIC DNA]</scope>
    <source>
        <strain evidence="10 11">MER_TA_151</strain>
    </source>
</reference>
<feature type="transmembrane region" description="Helical" evidence="8">
    <location>
        <begin position="117"/>
        <end position="140"/>
    </location>
</feature>
<comment type="subcellular location">
    <subcellularLocation>
        <location evidence="1">Cell membrane</location>
        <topology evidence="1">Multi-pass membrane protein</topology>
    </subcellularLocation>
</comment>
<evidence type="ECO:0000256" key="2">
    <source>
        <dbReference type="ARBA" id="ARBA00022475"/>
    </source>
</evidence>
<keyword evidence="2" id="KW-1003">Cell membrane</keyword>
<dbReference type="PANTHER" id="PTHR34390">
    <property type="entry name" value="UPF0442 PROTEIN YJJB-RELATED"/>
    <property type="match status" value="1"/>
</dbReference>
<dbReference type="OrthoDB" id="9810047at2"/>
<evidence type="ECO:0000256" key="3">
    <source>
        <dbReference type="ARBA" id="ARBA00022519"/>
    </source>
</evidence>
<evidence type="ECO:0000256" key="7">
    <source>
        <dbReference type="ARBA" id="ARBA00034125"/>
    </source>
</evidence>
<organism evidence="10 11">
    <name type="scientific">Niallia endozanthoxylica</name>
    <dbReference type="NCBI Taxonomy" id="2036016"/>
    <lineage>
        <taxon>Bacteria</taxon>
        <taxon>Bacillati</taxon>
        <taxon>Bacillota</taxon>
        <taxon>Bacilli</taxon>
        <taxon>Bacillales</taxon>
        <taxon>Bacillaceae</taxon>
        <taxon>Niallia</taxon>
    </lineage>
</organism>
<dbReference type="RefSeq" id="WP_150442420.1">
    <property type="nucleotide sequence ID" value="NZ_VYKL01000045.1"/>
</dbReference>